<feature type="transmembrane region" description="Helical" evidence="1">
    <location>
        <begin position="284"/>
        <end position="301"/>
    </location>
</feature>
<feature type="transmembrane region" description="Helical" evidence="1">
    <location>
        <begin position="123"/>
        <end position="149"/>
    </location>
</feature>
<name>A0A8H7Q252_MORIS</name>
<keyword evidence="3" id="KW-1185">Reference proteome</keyword>
<protein>
    <submittedName>
        <fullName evidence="2">Uncharacterized protein</fullName>
    </submittedName>
</protein>
<accession>A0A8H7Q252</accession>
<dbReference type="AlphaFoldDB" id="A0A8H7Q252"/>
<evidence type="ECO:0000256" key="1">
    <source>
        <dbReference type="SAM" id="Phobius"/>
    </source>
</evidence>
<reference evidence="2" key="1">
    <citation type="submission" date="2020-12" db="EMBL/GenBank/DDBJ databases">
        <title>Metabolic potential, ecology and presence of endohyphal bacteria is reflected in genomic diversity of Mucoromycotina.</title>
        <authorList>
            <person name="Muszewska A."/>
            <person name="Okrasinska A."/>
            <person name="Steczkiewicz K."/>
            <person name="Drgas O."/>
            <person name="Orlowska M."/>
            <person name="Perlinska-Lenart U."/>
            <person name="Aleksandrzak-Piekarczyk T."/>
            <person name="Szatraj K."/>
            <person name="Zielenkiewicz U."/>
            <person name="Pilsyk S."/>
            <person name="Malc E."/>
            <person name="Mieczkowski P."/>
            <person name="Kruszewska J.S."/>
            <person name="Biernat P."/>
            <person name="Pawlowska J."/>
        </authorList>
    </citation>
    <scope>NUCLEOTIDE SEQUENCE</scope>
    <source>
        <strain evidence="2">WA0000067209</strain>
    </source>
</reference>
<feature type="transmembrane region" description="Helical" evidence="1">
    <location>
        <begin position="216"/>
        <end position="237"/>
    </location>
</feature>
<dbReference type="Proteomes" id="UP000654370">
    <property type="component" value="Unassembled WGS sequence"/>
</dbReference>
<sequence>MTQTSPSRRESFNYLSSPIRTHSFDEEPSLEPYTPQAVKTNRRNSDTFVAVTMLGTALAMLLLTTIPVVATIPDFSVWFSGDALWRLFDPLITLPLNLSIVMQAEVFHTGGKHRFFGAWSERSFALIIWAIGAGIYVQGHGIHLAAAMFKHPIQQFNLDNLDLVAQYPILNEMYLNMEDLWEHKIAHYMYAFGGMWMSWVQLFLYRNQVHGPLSLFTKIIWIIGTILYGVLLAGVAIEFPDGLYVGLVYTIVIGTICILIITLKANGLRRGGILTMGQRMVIQYYLGACVIGLVVVIAWIAKYGFQNRKAAGIA</sequence>
<proteinExistence type="predicted"/>
<keyword evidence="1" id="KW-0472">Membrane</keyword>
<evidence type="ECO:0000313" key="2">
    <source>
        <dbReference type="EMBL" id="KAG2185039.1"/>
    </source>
</evidence>
<feature type="transmembrane region" description="Helical" evidence="1">
    <location>
        <begin position="48"/>
        <end position="72"/>
    </location>
</feature>
<dbReference type="OrthoDB" id="2377933at2759"/>
<feature type="transmembrane region" description="Helical" evidence="1">
    <location>
        <begin position="84"/>
        <end position="102"/>
    </location>
</feature>
<feature type="transmembrane region" description="Helical" evidence="1">
    <location>
        <begin position="185"/>
        <end position="204"/>
    </location>
</feature>
<dbReference type="EMBL" id="JAEPQZ010000002">
    <property type="protein sequence ID" value="KAG2185039.1"/>
    <property type="molecule type" value="Genomic_DNA"/>
</dbReference>
<feature type="transmembrane region" description="Helical" evidence="1">
    <location>
        <begin position="243"/>
        <end position="263"/>
    </location>
</feature>
<comment type="caution">
    <text evidence="2">The sequence shown here is derived from an EMBL/GenBank/DDBJ whole genome shotgun (WGS) entry which is preliminary data.</text>
</comment>
<gene>
    <name evidence="2" type="ORF">INT43_000952</name>
</gene>
<keyword evidence="1" id="KW-0812">Transmembrane</keyword>
<organism evidence="2 3">
    <name type="scientific">Mortierella isabellina</name>
    <name type="common">Filamentous fungus</name>
    <name type="synonym">Umbelopsis isabellina</name>
    <dbReference type="NCBI Taxonomy" id="91625"/>
    <lineage>
        <taxon>Eukaryota</taxon>
        <taxon>Fungi</taxon>
        <taxon>Fungi incertae sedis</taxon>
        <taxon>Mucoromycota</taxon>
        <taxon>Mucoromycotina</taxon>
        <taxon>Umbelopsidomycetes</taxon>
        <taxon>Umbelopsidales</taxon>
        <taxon>Umbelopsidaceae</taxon>
        <taxon>Umbelopsis</taxon>
    </lineage>
</organism>
<keyword evidence="1" id="KW-1133">Transmembrane helix</keyword>
<evidence type="ECO:0000313" key="3">
    <source>
        <dbReference type="Proteomes" id="UP000654370"/>
    </source>
</evidence>